<dbReference type="Pfam" id="PF01471">
    <property type="entry name" value="PG_binding_1"/>
    <property type="match status" value="1"/>
</dbReference>
<dbReference type="InterPro" id="IPR002477">
    <property type="entry name" value="Peptidoglycan-bd-like"/>
</dbReference>
<dbReference type="SUPFAM" id="SSF47090">
    <property type="entry name" value="PGBD-like"/>
    <property type="match status" value="1"/>
</dbReference>
<dbReference type="CDD" id="cd05379">
    <property type="entry name" value="CAP_bacterial"/>
    <property type="match status" value="1"/>
</dbReference>
<dbReference type="STRING" id="162209.IJ22_29480"/>
<dbReference type="AlphaFoldDB" id="A0A0U2UAL8"/>
<dbReference type="Pfam" id="PF00188">
    <property type="entry name" value="CAP"/>
    <property type="match status" value="1"/>
</dbReference>
<evidence type="ECO:0000313" key="4">
    <source>
        <dbReference type="Proteomes" id="UP000061660"/>
    </source>
</evidence>
<dbReference type="Proteomes" id="UP000061660">
    <property type="component" value="Chromosome"/>
</dbReference>
<dbReference type="Gene3D" id="1.10.101.10">
    <property type="entry name" value="PGBD-like superfamily/PGBD"/>
    <property type="match status" value="1"/>
</dbReference>
<dbReference type="Gene3D" id="3.40.33.10">
    <property type="entry name" value="CAP"/>
    <property type="match status" value="1"/>
</dbReference>
<feature type="compositionally biased region" description="Pro residues" evidence="1">
    <location>
        <begin position="104"/>
        <end position="127"/>
    </location>
</feature>
<keyword evidence="2" id="KW-0732">Signal</keyword>
<dbReference type="PANTHER" id="PTHR31157">
    <property type="entry name" value="SCP DOMAIN-CONTAINING PROTEIN"/>
    <property type="match status" value="1"/>
</dbReference>
<evidence type="ECO:0000313" key="3">
    <source>
        <dbReference type="EMBL" id="ALS23321.1"/>
    </source>
</evidence>
<feature type="region of interest" description="Disordered" evidence="1">
    <location>
        <begin position="104"/>
        <end position="128"/>
    </location>
</feature>
<reference evidence="4" key="1">
    <citation type="submission" date="2015-12" db="EMBL/GenBank/DDBJ databases">
        <title>Complete genome sequences of two moderately thermophilic Paenibacillus species.</title>
        <authorList>
            <person name="Butler R.III."/>
            <person name="Wang J."/>
            <person name="Stark B.C."/>
            <person name="Pombert J.-F."/>
        </authorList>
    </citation>
    <scope>NUCLEOTIDE SEQUENCE [LARGE SCALE GENOMIC DNA]</scope>
    <source>
        <strain evidence="4">32O-Y</strain>
    </source>
</reference>
<dbReference type="InterPro" id="IPR036365">
    <property type="entry name" value="PGBD-like_sf"/>
</dbReference>
<reference evidence="3 4" key="2">
    <citation type="journal article" date="2016" name="Genome Announc.">
        <title>Complete Genome Sequences of Two Interactive Moderate Thermophiles, Paenibacillus napthalenovorans 32O-Y and Paenibacillus sp. 32O-W.</title>
        <authorList>
            <person name="Butler R.R.III."/>
            <person name="Wang J."/>
            <person name="Stark B.C."/>
            <person name="Pombert J.F."/>
        </authorList>
    </citation>
    <scope>NUCLEOTIDE SEQUENCE [LARGE SCALE GENOMIC DNA]</scope>
    <source>
        <strain evidence="3 4">32O-Y</strain>
    </source>
</reference>
<dbReference type="KEGG" id="pnp:IJ22_29480"/>
<name>A0A0U2UAL8_9BACL</name>
<dbReference type="InterPro" id="IPR035940">
    <property type="entry name" value="CAP_sf"/>
</dbReference>
<keyword evidence="4" id="KW-1185">Reference proteome</keyword>
<dbReference type="NCBIfam" id="TIGR02909">
    <property type="entry name" value="spore_YkwD"/>
    <property type="match status" value="1"/>
</dbReference>
<feature type="signal peptide" evidence="2">
    <location>
        <begin position="1"/>
        <end position="30"/>
    </location>
</feature>
<dbReference type="PATRIC" id="fig|162209.4.peg.3144"/>
<proteinExistence type="predicted"/>
<dbReference type="EMBL" id="CP013652">
    <property type="protein sequence ID" value="ALS23321.1"/>
    <property type="molecule type" value="Genomic_DNA"/>
</dbReference>
<organism evidence="3 4">
    <name type="scientific">Paenibacillus naphthalenovorans</name>
    <dbReference type="NCBI Taxonomy" id="162209"/>
    <lineage>
        <taxon>Bacteria</taxon>
        <taxon>Bacillati</taxon>
        <taxon>Bacillota</taxon>
        <taxon>Bacilli</taxon>
        <taxon>Bacillales</taxon>
        <taxon>Paenibacillaceae</taxon>
        <taxon>Paenibacillus</taxon>
    </lineage>
</organism>
<dbReference type="InterPro" id="IPR014044">
    <property type="entry name" value="CAP_dom"/>
</dbReference>
<dbReference type="SUPFAM" id="SSF55797">
    <property type="entry name" value="PR-1-like"/>
    <property type="match status" value="1"/>
</dbReference>
<gene>
    <name evidence="3" type="ORF">IJ22_29480</name>
</gene>
<protein>
    <submittedName>
        <fullName evidence="3">YkwD family CAP domain-containing protein</fullName>
    </submittedName>
</protein>
<dbReference type="InterPro" id="IPR014258">
    <property type="entry name" value="CAP_domain_YkwD-like"/>
</dbReference>
<dbReference type="OrthoDB" id="9783944at2"/>
<sequence length="253" mass="27637" precursor="true">MLQRWRNKKNALIWLVCLFMSLTIAGKVLAFGEGAQGPDVYAVQGMLKSLGYFQGQINGYYGPDTANGVRVFQKANGLPPTGAVDDQTLQAILWAYGNLKIPKKPAPAPGPMPPKPGPPPQEKPPGLMPEEQQMIDLINKARSEAGLSPLAVDLELSKVARLKSQDMTDKDYFSHDSPTYGSPFDMMKRFGIRYRTAGENIACNQNAESAHQALMNSEGHRANILSRDFTHIGIGIVEGGPCGKMFTQQFTAK</sequence>
<feature type="chain" id="PRO_5043713743" evidence="2">
    <location>
        <begin position="31"/>
        <end position="253"/>
    </location>
</feature>
<evidence type="ECO:0000256" key="2">
    <source>
        <dbReference type="SAM" id="SignalP"/>
    </source>
</evidence>
<dbReference type="RefSeq" id="WP_054818970.1">
    <property type="nucleotide sequence ID" value="NZ_BJCS01000007.1"/>
</dbReference>
<dbReference type="InterPro" id="IPR036366">
    <property type="entry name" value="PGBDSf"/>
</dbReference>
<accession>A0A0U2UAL8</accession>
<evidence type="ECO:0000256" key="1">
    <source>
        <dbReference type="SAM" id="MobiDB-lite"/>
    </source>
</evidence>
<dbReference type="PANTHER" id="PTHR31157:SF1">
    <property type="entry name" value="SCP DOMAIN-CONTAINING PROTEIN"/>
    <property type="match status" value="1"/>
</dbReference>